<keyword evidence="3" id="KW-0808">Transferase</keyword>
<dbReference type="OrthoDB" id="548217at2759"/>
<proteinExistence type="predicted"/>
<dbReference type="EC" id="2.7.11.22" evidence="1"/>
<evidence type="ECO:0000256" key="3">
    <source>
        <dbReference type="ARBA" id="ARBA00022679"/>
    </source>
</evidence>
<evidence type="ECO:0000313" key="11">
    <source>
        <dbReference type="EMBL" id="KAG2449197.1"/>
    </source>
</evidence>
<dbReference type="FunFam" id="3.30.200.20:FF:000049">
    <property type="entry name" value="cyclin-dependent kinase-like 1 isoform X1"/>
    <property type="match status" value="1"/>
</dbReference>
<dbReference type="EMBL" id="JAEHOD010000015">
    <property type="protein sequence ID" value="KAG2449197.1"/>
    <property type="molecule type" value="Genomic_DNA"/>
</dbReference>
<name>A0A836B6N2_9CHLO</name>
<evidence type="ECO:0000313" key="12">
    <source>
        <dbReference type="Proteomes" id="UP000613740"/>
    </source>
</evidence>
<accession>A0A836B6N2</accession>
<evidence type="ECO:0000256" key="6">
    <source>
        <dbReference type="ARBA" id="ARBA00022840"/>
    </source>
</evidence>
<dbReference type="GO" id="GO:0004693">
    <property type="term" value="F:cyclin-dependent protein serine/threonine kinase activity"/>
    <property type="evidence" value="ECO:0007669"/>
    <property type="project" value="UniProtKB-EC"/>
</dbReference>
<dbReference type="PROSITE" id="PS50011">
    <property type="entry name" value="PROTEIN_KINASE_DOM"/>
    <property type="match status" value="1"/>
</dbReference>
<organism evidence="11 12">
    <name type="scientific">Chlamydomonas schloesseri</name>
    <dbReference type="NCBI Taxonomy" id="2026947"/>
    <lineage>
        <taxon>Eukaryota</taxon>
        <taxon>Viridiplantae</taxon>
        <taxon>Chlorophyta</taxon>
        <taxon>core chlorophytes</taxon>
        <taxon>Chlorophyceae</taxon>
        <taxon>CS clade</taxon>
        <taxon>Chlamydomonadales</taxon>
        <taxon>Chlamydomonadaceae</taxon>
        <taxon>Chlamydomonas</taxon>
    </lineage>
</organism>
<dbReference type="PANTHER" id="PTHR24055">
    <property type="entry name" value="MITOGEN-ACTIVATED PROTEIN KINASE"/>
    <property type="match status" value="1"/>
</dbReference>
<dbReference type="SUPFAM" id="SSF56112">
    <property type="entry name" value="Protein kinase-like (PK-like)"/>
    <property type="match status" value="1"/>
</dbReference>
<evidence type="ECO:0000256" key="2">
    <source>
        <dbReference type="ARBA" id="ARBA00022527"/>
    </source>
</evidence>
<dbReference type="GO" id="GO:0005524">
    <property type="term" value="F:ATP binding"/>
    <property type="evidence" value="ECO:0007669"/>
    <property type="project" value="UniProtKB-UniRule"/>
</dbReference>
<dbReference type="Pfam" id="PF00069">
    <property type="entry name" value="Pkinase"/>
    <property type="match status" value="1"/>
</dbReference>
<dbReference type="PROSITE" id="PS00107">
    <property type="entry name" value="PROTEIN_KINASE_ATP"/>
    <property type="match status" value="1"/>
</dbReference>
<evidence type="ECO:0000256" key="1">
    <source>
        <dbReference type="ARBA" id="ARBA00012425"/>
    </source>
</evidence>
<feature type="binding site" evidence="9">
    <location>
        <position position="33"/>
    </location>
    <ligand>
        <name>ATP</name>
        <dbReference type="ChEBI" id="CHEBI:30616"/>
    </ligand>
</feature>
<evidence type="ECO:0000256" key="5">
    <source>
        <dbReference type="ARBA" id="ARBA00022777"/>
    </source>
</evidence>
<protein>
    <recommendedName>
        <fullName evidence="1">cyclin-dependent kinase</fullName>
        <ecNumber evidence="1">2.7.11.22</ecNumber>
    </recommendedName>
</protein>
<dbReference type="InterPro" id="IPR000719">
    <property type="entry name" value="Prot_kinase_dom"/>
</dbReference>
<dbReference type="SMART" id="SM00220">
    <property type="entry name" value="S_TKc"/>
    <property type="match status" value="1"/>
</dbReference>
<feature type="domain" description="Protein kinase" evidence="10">
    <location>
        <begin position="4"/>
        <end position="128"/>
    </location>
</feature>
<keyword evidence="6 9" id="KW-0067">ATP-binding</keyword>
<comment type="catalytic activity">
    <reaction evidence="7">
        <text>L-threonyl-[protein] + ATP = O-phospho-L-threonyl-[protein] + ADP + H(+)</text>
        <dbReference type="Rhea" id="RHEA:46608"/>
        <dbReference type="Rhea" id="RHEA-COMP:11060"/>
        <dbReference type="Rhea" id="RHEA-COMP:11605"/>
        <dbReference type="ChEBI" id="CHEBI:15378"/>
        <dbReference type="ChEBI" id="CHEBI:30013"/>
        <dbReference type="ChEBI" id="CHEBI:30616"/>
        <dbReference type="ChEBI" id="CHEBI:61977"/>
        <dbReference type="ChEBI" id="CHEBI:456216"/>
        <dbReference type="EC" id="2.7.11.22"/>
    </reaction>
</comment>
<dbReference type="InterPro" id="IPR011009">
    <property type="entry name" value="Kinase-like_dom_sf"/>
</dbReference>
<comment type="caution">
    <text evidence="11">The sequence shown here is derived from an EMBL/GenBank/DDBJ whole genome shotgun (WGS) entry which is preliminary data.</text>
</comment>
<evidence type="ECO:0000259" key="10">
    <source>
        <dbReference type="PROSITE" id="PS50011"/>
    </source>
</evidence>
<keyword evidence="4 9" id="KW-0547">Nucleotide-binding</keyword>
<evidence type="ECO:0000256" key="9">
    <source>
        <dbReference type="PROSITE-ProRule" id="PRU10141"/>
    </source>
</evidence>
<evidence type="ECO:0000256" key="8">
    <source>
        <dbReference type="ARBA" id="ARBA00048367"/>
    </source>
</evidence>
<dbReference type="Gene3D" id="3.30.200.20">
    <property type="entry name" value="Phosphorylase Kinase, domain 1"/>
    <property type="match status" value="1"/>
</dbReference>
<dbReference type="AlphaFoldDB" id="A0A836B6N2"/>
<gene>
    <name evidence="11" type="ORF">HYH02_005944</name>
</gene>
<evidence type="ECO:0000256" key="7">
    <source>
        <dbReference type="ARBA" id="ARBA00047811"/>
    </source>
</evidence>
<reference evidence="11" key="1">
    <citation type="journal article" date="2020" name="bioRxiv">
        <title>Comparative genomics of Chlamydomonas.</title>
        <authorList>
            <person name="Craig R.J."/>
            <person name="Hasan A.R."/>
            <person name="Ness R.W."/>
            <person name="Keightley P.D."/>
        </authorList>
    </citation>
    <scope>NUCLEOTIDE SEQUENCE</scope>
    <source>
        <strain evidence="11">CCAP 11/173</strain>
    </source>
</reference>
<comment type="catalytic activity">
    <reaction evidence="8">
        <text>L-seryl-[protein] + ATP = O-phospho-L-seryl-[protein] + ADP + H(+)</text>
        <dbReference type="Rhea" id="RHEA:17989"/>
        <dbReference type="Rhea" id="RHEA-COMP:9863"/>
        <dbReference type="Rhea" id="RHEA-COMP:11604"/>
        <dbReference type="ChEBI" id="CHEBI:15378"/>
        <dbReference type="ChEBI" id="CHEBI:29999"/>
        <dbReference type="ChEBI" id="CHEBI:30616"/>
        <dbReference type="ChEBI" id="CHEBI:83421"/>
        <dbReference type="ChEBI" id="CHEBI:456216"/>
        <dbReference type="EC" id="2.7.11.22"/>
    </reaction>
</comment>
<keyword evidence="2" id="KW-0723">Serine/threonine-protein kinase</keyword>
<dbReference type="Gene3D" id="1.10.510.10">
    <property type="entry name" value="Transferase(Phosphotransferase) domain 1"/>
    <property type="match status" value="1"/>
</dbReference>
<dbReference type="InterPro" id="IPR050117">
    <property type="entry name" value="MAPK"/>
</dbReference>
<dbReference type="InterPro" id="IPR017441">
    <property type="entry name" value="Protein_kinase_ATP_BS"/>
</dbReference>
<keyword evidence="12" id="KW-1185">Reference proteome</keyword>
<evidence type="ECO:0000256" key="4">
    <source>
        <dbReference type="ARBA" id="ARBA00022741"/>
    </source>
</evidence>
<dbReference type="Proteomes" id="UP000613740">
    <property type="component" value="Unassembled WGS sequence"/>
</dbReference>
<keyword evidence="5" id="KW-0418">Kinase</keyword>
<sequence length="128" mass="14737">MQGYEFLEQLGEGAYGAVWKCRDRDTGRIVAIKGFKEAHKDAVVMHLATREAKLLQSIAHPNVVTLLKAFRSQSNHTYLVFEYMRTTVHALLDRQPLGLPPPITKTIAWQLLRAMTYLHERKLIHRDV</sequence>